<dbReference type="Gene3D" id="3.40.630.30">
    <property type="match status" value="1"/>
</dbReference>
<dbReference type="RefSeq" id="WP_055504750.1">
    <property type="nucleotide sequence ID" value="NZ_BBZG01000002.1"/>
</dbReference>
<accession>A0A1H8A093</accession>
<evidence type="ECO:0000313" key="2">
    <source>
        <dbReference type="EMBL" id="SEM64145.1"/>
    </source>
</evidence>
<dbReference type="SUPFAM" id="SSF55729">
    <property type="entry name" value="Acyl-CoA N-acyltransferases (Nat)"/>
    <property type="match status" value="1"/>
</dbReference>
<name>A0A1H8A093_9ACTN</name>
<proteinExistence type="predicted"/>
<dbReference type="AlphaFoldDB" id="A0A1H8A093"/>
<gene>
    <name evidence="2" type="ORF">SAMN05660976_05714</name>
</gene>
<sequence length="181" mass="20675">MRTYEDLPAELVTERLRLRRWVPSDAEEFRGLWLERDPRVPAARRIDAEGRPTVEDVRGWLLDNPLTAAPGLGLLAIELRDTGEFIGYCGLTVGQGSFDEPEIAYELAQRAHGHGYATEAARAVLEAAIQTGRRRLWATVREWNTPSFRVLEKLGFHRSDRIDEDVEHGNSIWMTRVLDPR</sequence>
<dbReference type="InterPro" id="IPR016181">
    <property type="entry name" value="Acyl_CoA_acyltransferase"/>
</dbReference>
<evidence type="ECO:0000259" key="1">
    <source>
        <dbReference type="PROSITE" id="PS51186"/>
    </source>
</evidence>
<keyword evidence="2" id="KW-0808">Transferase</keyword>
<reference evidence="2 3" key="1">
    <citation type="submission" date="2016-10" db="EMBL/GenBank/DDBJ databases">
        <authorList>
            <person name="de Groot N.N."/>
        </authorList>
    </citation>
    <scope>NUCLEOTIDE SEQUENCE [LARGE SCALE GENOMIC DNA]</scope>
    <source>
        <strain evidence="2 3">DSM 43357</strain>
    </source>
</reference>
<dbReference type="EMBL" id="FOBF01000015">
    <property type="protein sequence ID" value="SEM64145.1"/>
    <property type="molecule type" value="Genomic_DNA"/>
</dbReference>
<dbReference type="PANTHER" id="PTHR43792">
    <property type="entry name" value="GNAT FAMILY, PUTATIVE (AFU_ORTHOLOGUE AFUA_3G00765)-RELATED-RELATED"/>
    <property type="match status" value="1"/>
</dbReference>
<dbReference type="InterPro" id="IPR051531">
    <property type="entry name" value="N-acetyltransferase"/>
</dbReference>
<dbReference type="PROSITE" id="PS51186">
    <property type="entry name" value="GNAT"/>
    <property type="match status" value="1"/>
</dbReference>
<dbReference type="Proteomes" id="UP000198953">
    <property type="component" value="Unassembled WGS sequence"/>
</dbReference>
<dbReference type="InterPro" id="IPR000182">
    <property type="entry name" value="GNAT_dom"/>
</dbReference>
<dbReference type="OrthoDB" id="4142102at2"/>
<evidence type="ECO:0000313" key="3">
    <source>
        <dbReference type="Proteomes" id="UP000198953"/>
    </source>
</evidence>
<dbReference type="GO" id="GO:0016747">
    <property type="term" value="F:acyltransferase activity, transferring groups other than amino-acyl groups"/>
    <property type="evidence" value="ECO:0007669"/>
    <property type="project" value="InterPro"/>
</dbReference>
<dbReference type="Pfam" id="PF13302">
    <property type="entry name" value="Acetyltransf_3"/>
    <property type="match status" value="1"/>
</dbReference>
<keyword evidence="3" id="KW-1185">Reference proteome</keyword>
<protein>
    <submittedName>
        <fullName evidence="2">Protein N-acetyltransferase, RimJ/RimL family</fullName>
    </submittedName>
</protein>
<dbReference type="STRING" id="46177.SAMN05660976_05714"/>
<feature type="domain" description="N-acetyltransferase" evidence="1">
    <location>
        <begin position="16"/>
        <end position="179"/>
    </location>
</feature>
<dbReference type="PANTHER" id="PTHR43792:SF1">
    <property type="entry name" value="N-ACETYLTRANSFERASE DOMAIN-CONTAINING PROTEIN"/>
    <property type="match status" value="1"/>
</dbReference>
<organism evidence="2 3">
    <name type="scientific">Nonomuraea pusilla</name>
    <dbReference type="NCBI Taxonomy" id="46177"/>
    <lineage>
        <taxon>Bacteria</taxon>
        <taxon>Bacillati</taxon>
        <taxon>Actinomycetota</taxon>
        <taxon>Actinomycetes</taxon>
        <taxon>Streptosporangiales</taxon>
        <taxon>Streptosporangiaceae</taxon>
        <taxon>Nonomuraea</taxon>
    </lineage>
</organism>